<feature type="site" description="Transition state stabilizer" evidence="14">
    <location>
        <position position="27"/>
    </location>
</feature>
<comment type="similarity">
    <text evidence="16">Belongs to the peroxidase family. Classical plant (class III) peroxidase subfamily.</text>
</comment>
<dbReference type="PRINTS" id="PR00458">
    <property type="entry name" value="PEROXIDASE"/>
</dbReference>
<feature type="binding site" evidence="13">
    <location>
        <position position="218"/>
    </location>
    <ligand>
        <name>Ca(2+)</name>
        <dbReference type="ChEBI" id="CHEBI:29108"/>
        <label>2</label>
    </ligand>
</feature>
<protein>
    <recommendedName>
        <fullName evidence="3 16">Peroxidase</fullName>
        <ecNumber evidence="3 16">1.11.1.7</ecNumber>
    </recommendedName>
</protein>
<feature type="domain" description="Plant heme peroxidase family profile" evidence="17">
    <location>
        <begin position="15"/>
        <end position="290"/>
    </location>
</feature>
<evidence type="ECO:0000256" key="11">
    <source>
        <dbReference type="ARBA" id="ARBA00023180"/>
    </source>
</evidence>
<comment type="cofactor">
    <cofactor evidence="13 16">
        <name>heme b</name>
        <dbReference type="ChEBI" id="CHEBI:60344"/>
    </cofactor>
    <text evidence="13 16">Binds 1 heme b (iron(II)-protoporphyrin IX) group per subunit.</text>
</comment>
<evidence type="ECO:0000256" key="1">
    <source>
        <dbReference type="ARBA" id="ARBA00000189"/>
    </source>
</evidence>
<feature type="binding site" evidence="13">
    <location>
        <position position="37"/>
    </location>
    <ligand>
        <name>Ca(2+)</name>
        <dbReference type="ChEBI" id="CHEBI:29108"/>
        <label>1</label>
    </ligand>
</feature>
<evidence type="ECO:0000259" key="17">
    <source>
        <dbReference type="PROSITE" id="PS50873"/>
    </source>
</evidence>
<comment type="similarity">
    <text evidence="2">Belongs to the peroxidase family. Ascorbate peroxidase subfamily.</text>
</comment>
<dbReference type="EMBL" id="JABFUD020000008">
    <property type="protein sequence ID" value="KAI5076115.1"/>
    <property type="molecule type" value="Genomic_DNA"/>
</dbReference>
<dbReference type="InterPro" id="IPR000823">
    <property type="entry name" value="Peroxidase_pln"/>
</dbReference>
<gene>
    <name evidence="18" type="ORF">GOP47_0008180</name>
</gene>
<evidence type="ECO:0000256" key="16">
    <source>
        <dbReference type="RuleBase" id="RU362060"/>
    </source>
</evidence>
<feature type="binding site" evidence="13">
    <location>
        <position position="160"/>
    </location>
    <ligand>
        <name>Ca(2+)</name>
        <dbReference type="ChEBI" id="CHEBI:29108"/>
        <label>2</label>
    </ligand>
</feature>
<feature type="binding site" evidence="13">
    <location>
        <position position="213"/>
    </location>
    <ligand>
        <name>Ca(2+)</name>
        <dbReference type="ChEBI" id="CHEBI:29108"/>
        <label>2</label>
    </ligand>
</feature>
<dbReference type="InterPro" id="IPR019793">
    <property type="entry name" value="Peroxidases_heam-ligand_BS"/>
</dbReference>
<dbReference type="PANTHER" id="PTHR31517">
    <property type="match status" value="1"/>
</dbReference>
<organism evidence="18 19">
    <name type="scientific">Adiantum capillus-veneris</name>
    <name type="common">Maidenhair fern</name>
    <dbReference type="NCBI Taxonomy" id="13818"/>
    <lineage>
        <taxon>Eukaryota</taxon>
        <taxon>Viridiplantae</taxon>
        <taxon>Streptophyta</taxon>
        <taxon>Embryophyta</taxon>
        <taxon>Tracheophyta</taxon>
        <taxon>Polypodiopsida</taxon>
        <taxon>Polypodiidae</taxon>
        <taxon>Polypodiales</taxon>
        <taxon>Pteridineae</taxon>
        <taxon>Pteridaceae</taxon>
        <taxon>Vittarioideae</taxon>
        <taxon>Adiantum</taxon>
    </lineage>
</organism>
<keyword evidence="10 15" id="KW-1015">Disulfide bond</keyword>
<keyword evidence="16" id="KW-0376">Hydrogen peroxide</keyword>
<keyword evidence="6 13" id="KW-0479">Metal-binding</keyword>
<evidence type="ECO:0000256" key="3">
    <source>
        <dbReference type="ARBA" id="ARBA00012313"/>
    </source>
</evidence>
<feature type="binding site" description="axial binding residue" evidence="13">
    <location>
        <position position="159"/>
    </location>
    <ligand>
        <name>heme b</name>
        <dbReference type="ChEBI" id="CHEBI:60344"/>
    </ligand>
    <ligandPart>
        <name>Fe</name>
        <dbReference type="ChEBI" id="CHEBI:18248"/>
    </ligandPart>
</feature>
<keyword evidence="8 16" id="KW-0560">Oxidoreductase</keyword>
<dbReference type="InterPro" id="IPR033905">
    <property type="entry name" value="Secretory_peroxidase"/>
</dbReference>
<evidence type="ECO:0000256" key="2">
    <source>
        <dbReference type="ARBA" id="ARBA00006873"/>
    </source>
</evidence>
<feature type="binding site" evidence="13">
    <location>
        <position position="210"/>
    </location>
    <ligand>
        <name>Ca(2+)</name>
        <dbReference type="ChEBI" id="CHEBI:29108"/>
        <label>2</label>
    </ligand>
</feature>
<evidence type="ECO:0000256" key="12">
    <source>
        <dbReference type="PIRSR" id="PIRSR600823-2"/>
    </source>
</evidence>
<name>A0A9D4UYG1_ADICA</name>
<keyword evidence="11" id="KW-0325">Glycoprotein</keyword>
<feature type="disulfide bond" evidence="15">
    <location>
        <begin position="86"/>
        <end position="286"/>
    </location>
</feature>
<evidence type="ECO:0000256" key="14">
    <source>
        <dbReference type="PIRSR" id="PIRSR600823-4"/>
    </source>
</evidence>
<evidence type="ECO:0000256" key="10">
    <source>
        <dbReference type="ARBA" id="ARBA00023157"/>
    </source>
</evidence>
<comment type="caution">
    <text evidence="18">The sequence shown here is derived from an EMBL/GenBank/DDBJ whole genome shotgun (WGS) entry which is preliminary data.</text>
</comment>
<feature type="disulfide bond" evidence="15">
    <location>
        <begin position="166"/>
        <end position="193"/>
    </location>
</feature>
<evidence type="ECO:0000256" key="13">
    <source>
        <dbReference type="PIRSR" id="PIRSR600823-3"/>
    </source>
</evidence>
<dbReference type="InterPro" id="IPR002016">
    <property type="entry name" value="Haem_peroxidase"/>
</dbReference>
<dbReference type="Gene3D" id="1.10.420.10">
    <property type="entry name" value="Peroxidase, domain 2"/>
    <property type="match status" value="1"/>
</dbReference>
<dbReference type="GO" id="GO:0006979">
    <property type="term" value="P:response to oxidative stress"/>
    <property type="evidence" value="ECO:0007669"/>
    <property type="project" value="UniProtKB-UniRule"/>
</dbReference>
<dbReference type="OrthoDB" id="2113341at2759"/>
<proteinExistence type="inferred from homology"/>
<feature type="binding site" evidence="13">
    <location>
        <position position="41"/>
    </location>
    <ligand>
        <name>Ca(2+)</name>
        <dbReference type="ChEBI" id="CHEBI:29108"/>
        <label>1</label>
    </ligand>
</feature>
<dbReference type="GO" id="GO:0005576">
    <property type="term" value="C:extracellular region"/>
    <property type="evidence" value="ECO:0007669"/>
    <property type="project" value="UniProtKB-SubCell"/>
</dbReference>
<feature type="binding site" evidence="13">
    <location>
        <position position="32"/>
    </location>
    <ligand>
        <name>Ca(2+)</name>
        <dbReference type="ChEBI" id="CHEBI:29108"/>
        <label>1</label>
    </ligand>
</feature>
<accession>A0A9D4UYG1</accession>
<evidence type="ECO:0000313" key="18">
    <source>
        <dbReference type="EMBL" id="KAI5076115.1"/>
    </source>
</evidence>
<keyword evidence="19" id="KW-1185">Reference proteome</keyword>
<dbReference type="PROSITE" id="PS50873">
    <property type="entry name" value="PEROXIDASE_4"/>
    <property type="match status" value="1"/>
</dbReference>
<evidence type="ECO:0000256" key="4">
    <source>
        <dbReference type="ARBA" id="ARBA00022559"/>
    </source>
</evidence>
<keyword evidence="7 13" id="KW-0106">Calcium</keyword>
<feature type="binding site" evidence="13">
    <location>
        <position position="35"/>
    </location>
    <ligand>
        <name>Ca(2+)</name>
        <dbReference type="ChEBI" id="CHEBI:29108"/>
        <label>1</label>
    </ligand>
</feature>
<keyword evidence="4 16" id="KW-0575">Peroxidase</keyword>
<feature type="disulfide bond" evidence="15">
    <location>
        <begin position="33"/>
        <end position="38"/>
    </location>
</feature>
<feature type="binding site" evidence="13">
    <location>
        <position position="39"/>
    </location>
    <ligand>
        <name>Ca(2+)</name>
        <dbReference type="ChEBI" id="CHEBI:29108"/>
        <label>1</label>
    </ligand>
</feature>
<evidence type="ECO:0000256" key="6">
    <source>
        <dbReference type="ARBA" id="ARBA00022723"/>
    </source>
</evidence>
<dbReference type="PANTHER" id="PTHR31517:SF17">
    <property type="entry name" value="PEROXIDASE 6"/>
    <property type="match status" value="1"/>
</dbReference>
<evidence type="ECO:0000256" key="9">
    <source>
        <dbReference type="ARBA" id="ARBA00023004"/>
    </source>
</evidence>
<dbReference type="PRINTS" id="PR00461">
    <property type="entry name" value="PLPEROXIDASE"/>
</dbReference>
<keyword evidence="9 13" id="KW-0408">Iron</keyword>
<dbReference type="EC" id="1.11.1.7" evidence="3 16"/>
<evidence type="ECO:0000256" key="15">
    <source>
        <dbReference type="PIRSR" id="PIRSR600823-5"/>
    </source>
</evidence>
<reference evidence="18" key="1">
    <citation type="submission" date="2021-01" db="EMBL/GenBank/DDBJ databases">
        <title>Adiantum capillus-veneris genome.</title>
        <authorList>
            <person name="Fang Y."/>
            <person name="Liao Q."/>
        </authorList>
    </citation>
    <scope>NUCLEOTIDE SEQUENCE</scope>
    <source>
        <strain evidence="18">H3</strain>
        <tissue evidence="18">Leaf</tissue>
    </source>
</reference>
<dbReference type="GO" id="GO:0140825">
    <property type="term" value="F:lactoperoxidase activity"/>
    <property type="evidence" value="ECO:0007669"/>
    <property type="project" value="UniProtKB-EC"/>
</dbReference>
<dbReference type="GO" id="GO:0046872">
    <property type="term" value="F:metal ion binding"/>
    <property type="evidence" value="ECO:0007669"/>
    <property type="project" value="UniProtKB-UniRule"/>
</dbReference>
<dbReference type="CDD" id="cd00693">
    <property type="entry name" value="secretory_peroxidase"/>
    <property type="match status" value="1"/>
</dbReference>
<feature type="binding site" evidence="12">
    <location>
        <position position="129"/>
    </location>
    <ligand>
        <name>substrate</name>
    </ligand>
</feature>
<comment type="cofactor">
    <cofactor evidence="13 16">
        <name>Ca(2+)</name>
        <dbReference type="ChEBI" id="CHEBI:29108"/>
    </cofactor>
    <text evidence="13 16">Binds 2 calcium ions per subunit.</text>
</comment>
<dbReference type="PROSITE" id="PS00435">
    <property type="entry name" value="PEROXIDASE_1"/>
    <property type="match status" value="1"/>
</dbReference>
<keyword evidence="16" id="KW-0964">Secreted</keyword>
<dbReference type="SUPFAM" id="SSF48113">
    <property type="entry name" value="Heme-dependent peroxidases"/>
    <property type="match status" value="1"/>
</dbReference>
<comment type="function">
    <text evidence="16">Removal of H(2)O(2), oxidation of toxic reductants, biosynthesis and degradation of lignin, suberization, auxin catabolism, response to environmental stresses such as wounding, pathogen attack and oxidative stress.</text>
</comment>
<dbReference type="GO" id="GO:0042744">
    <property type="term" value="P:hydrogen peroxide catabolic process"/>
    <property type="evidence" value="ECO:0007669"/>
    <property type="project" value="UniProtKB-KW"/>
</dbReference>
<dbReference type="FunFam" id="1.10.420.10:FF:000006">
    <property type="entry name" value="Peroxidase"/>
    <property type="match status" value="1"/>
</dbReference>
<feature type="binding site" evidence="13">
    <location>
        <position position="51"/>
    </location>
    <ligand>
        <name>Ca(2+)</name>
        <dbReference type="ChEBI" id="CHEBI:29108"/>
        <label>1</label>
    </ligand>
</feature>
<dbReference type="Proteomes" id="UP000886520">
    <property type="component" value="Chromosome 8"/>
</dbReference>
<comment type="catalytic activity">
    <reaction evidence="1 16">
        <text>2 a phenolic donor + H2O2 = 2 a phenolic radical donor + 2 H2O</text>
        <dbReference type="Rhea" id="RHEA:56136"/>
        <dbReference type="ChEBI" id="CHEBI:15377"/>
        <dbReference type="ChEBI" id="CHEBI:16240"/>
        <dbReference type="ChEBI" id="CHEBI:139520"/>
        <dbReference type="ChEBI" id="CHEBI:139521"/>
        <dbReference type="EC" id="1.11.1.7"/>
    </reaction>
</comment>
<evidence type="ECO:0000256" key="5">
    <source>
        <dbReference type="ARBA" id="ARBA00022617"/>
    </source>
</evidence>
<dbReference type="GO" id="GO:0020037">
    <property type="term" value="F:heme binding"/>
    <property type="evidence" value="ECO:0007669"/>
    <property type="project" value="UniProtKB-UniRule"/>
</dbReference>
<evidence type="ECO:0000256" key="7">
    <source>
        <dbReference type="ARBA" id="ARBA00022837"/>
    </source>
</evidence>
<sequence length="290" mass="31255">MLKVAHIIVEEEFYISQDPSQAAGILRIFFQDCFVQGCDASLLLERPEGSERSATSDLNSLRATSVRIINEIKASLEVACPGVVSCADTLALAARDSIFMVGGPWIPILTGRKDSIVAASNQTVMASVPVATLGFSELKRLFASKGLSVKDLVALSGAHTIGQTHCGLAVSQLTPTMSRDLSPAFGANLSQICLAYHPAARKSHLTVHLDSLTPDSFDNAYFKNVLKKQAIFHSDAALLDDNEGLSYVRSFALSQAQFFKQFHLSFLKMSQIGVLTNVEGEVRMSCGLAN</sequence>
<dbReference type="AlphaFoldDB" id="A0A9D4UYG1"/>
<comment type="subcellular location">
    <subcellularLocation>
        <location evidence="16">Secreted</location>
    </subcellularLocation>
</comment>
<evidence type="ECO:0000313" key="19">
    <source>
        <dbReference type="Proteomes" id="UP000886520"/>
    </source>
</evidence>
<dbReference type="Gene3D" id="1.10.520.10">
    <property type="match status" value="1"/>
</dbReference>
<keyword evidence="5 16" id="KW-0349">Heme</keyword>
<evidence type="ECO:0000256" key="8">
    <source>
        <dbReference type="ARBA" id="ARBA00023002"/>
    </source>
</evidence>
<dbReference type="Pfam" id="PF00141">
    <property type="entry name" value="peroxidase"/>
    <property type="match status" value="1"/>
</dbReference>
<dbReference type="InterPro" id="IPR010255">
    <property type="entry name" value="Haem_peroxidase_sf"/>
</dbReference>